<organism evidence="10 11">
    <name type="scientific">Enterococcus termitis</name>
    <dbReference type="NCBI Taxonomy" id="332950"/>
    <lineage>
        <taxon>Bacteria</taxon>
        <taxon>Bacillati</taxon>
        <taxon>Bacillota</taxon>
        <taxon>Bacilli</taxon>
        <taxon>Lactobacillales</taxon>
        <taxon>Enterococcaceae</taxon>
        <taxon>Enterococcus</taxon>
    </lineage>
</organism>
<evidence type="ECO:0000313" key="11">
    <source>
        <dbReference type="Proteomes" id="UP000095094"/>
    </source>
</evidence>
<dbReference type="PANTHER" id="PTHR43394">
    <property type="entry name" value="ATP-DEPENDENT PERMEASE MDL1, MITOCHONDRIAL"/>
    <property type="match status" value="1"/>
</dbReference>
<dbReference type="Proteomes" id="UP000095094">
    <property type="component" value="Unassembled WGS sequence"/>
</dbReference>
<gene>
    <name evidence="10" type="ORF">BCR25_08575</name>
</gene>
<evidence type="ECO:0000256" key="2">
    <source>
        <dbReference type="ARBA" id="ARBA00022692"/>
    </source>
</evidence>
<keyword evidence="11" id="KW-1185">Reference proteome</keyword>
<name>A0A1E5GE38_9ENTE</name>
<dbReference type="SUPFAM" id="SSF52540">
    <property type="entry name" value="P-loop containing nucleoside triphosphate hydrolases"/>
    <property type="match status" value="1"/>
</dbReference>
<dbReference type="GO" id="GO:0005524">
    <property type="term" value="F:ATP binding"/>
    <property type="evidence" value="ECO:0007669"/>
    <property type="project" value="UniProtKB-KW"/>
</dbReference>
<evidence type="ECO:0000256" key="4">
    <source>
        <dbReference type="ARBA" id="ARBA00022840"/>
    </source>
</evidence>
<dbReference type="OrthoDB" id="95687at2"/>
<dbReference type="InterPro" id="IPR003439">
    <property type="entry name" value="ABC_transporter-like_ATP-bd"/>
</dbReference>
<dbReference type="InterPro" id="IPR039421">
    <property type="entry name" value="Type_1_exporter"/>
</dbReference>
<dbReference type="AlphaFoldDB" id="A0A1E5GE38"/>
<dbReference type="EMBL" id="MIJY01000043">
    <property type="protein sequence ID" value="OEG10520.1"/>
    <property type="molecule type" value="Genomic_DNA"/>
</dbReference>
<dbReference type="PANTHER" id="PTHR43394:SF1">
    <property type="entry name" value="ATP-BINDING CASSETTE SUB-FAMILY B MEMBER 10, MITOCHONDRIAL"/>
    <property type="match status" value="1"/>
</dbReference>
<dbReference type="Gene3D" id="1.20.1560.10">
    <property type="entry name" value="ABC transporter type 1, transmembrane domain"/>
    <property type="match status" value="1"/>
</dbReference>
<evidence type="ECO:0000256" key="7">
    <source>
        <dbReference type="SAM" id="Phobius"/>
    </source>
</evidence>
<evidence type="ECO:0000256" key="3">
    <source>
        <dbReference type="ARBA" id="ARBA00022741"/>
    </source>
</evidence>
<evidence type="ECO:0000256" key="1">
    <source>
        <dbReference type="ARBA" id="ARBA00004651"/>
    </source>
</evidence>
<evidence type="ECO:0000259" key="9">
    <source>
        <dbReference type="PROSITE" id="PS50929"/>
    </source>
</evidence>
<feature type="domain" description="ABC transporter" evidence="8">
    <location>
        <begin position="323"/>
        <end position="545"/>
    </location>
</feature>
<dbReference type="Pfam" id="PF00664">
    <property type="entry name" value="ABC_membrane"/>
    <property type="match status" value="1"/>
</dbReference>
<dbReference type="PROSITE" id="PS00211">
    <property type="entry name" value="ABC_TRANSPORTER_1"/>
    <property type="match status" value="1"/>
</dbReference>
<keyword evidence="3" id="KW-0547">Nucleotide-binding</keyword>
<dbReference type="GO" id="GO:0005886">
    <property type="term" value="C:plasma membrane"/>
    <property type="evidence" value="ECO:0007669"/>
    <property type="project" value="UniProtKB-SubCell"/>
</dbReference>
<feature type="transmembrane region" description="Helical" evidence="7">
    <location>
        <begin position="127"/>
        <end position="145"/>
    </location>
</feature>
<evidence type="ECO:0000259" key="8">
    <source>
        <dbReference type="PROSITE" id="PS50893"/>
    </source>
</evidence>
<evidence type="ECO:0008006" key="12">
    <source>
        <dbReference type="Google" id="ProtNLM"/>
    </source>
</evidence>
<dbReference type="InterPro" id="IPR011527">
    <property type="entry name" value="ABC1_TM_dom"/>
</dbReference>
<dbReference type="InterPro" id="IPR036640">
    <property type="entry name" value="ABC1_TM_sf"/>
</dbReference>
<feature type="transmembrane region" description="Helical" evidence="7">
    <location>
        <begin position="151"/>
        <end position="169"/>
    </location>
</feature>
<feature type="transmembrane region" description="Helical" evidence="7">
    <location>
        <begin position="244"/>
        <end position="270"/>
    </location>
</feature>
<dbReference type="InterPro" id="IPR003593">
    <property type="entry name" value="AAA+_ATPase"/>
</dbReference>
<comment type="caution">
    <text evidence="10">The sequence shown here is derived from an EMBL/GenBank/DDBJ whole genome shotgun (WGS) entry which is preliminary data.</text>
</comment>
<dbReference type="InterPro" id="IPR017871">
    <property type="entry name" value="ABC_transporter-like_CS"/>
</dbReference>
<keyword evidence="6 7" id="KW-0472">Membrane</keyword>
<dbReference type="GO" id="GO:0015421">
    <property type="term" value="F:ABC-type oligopeptide transporter activity"/>
    <property type="evidence" value="ECO:0007669"/>
    <property type="project" value="TreeGrafter"/>
</dbReference>
<comment type="subcellular location">
    <subcellularLocation>
        <location evidence="1">Cell membrane</location>
        <topology evidence="1">Multi-pass membrane protein</topology>
    </subcellularLocation>
</comment>
<feature type="transmembrane region" description="Helical" evidence="7">
    <location>
        <begin position="48"/>
        <end position="73"/>
    </location>
</feature>
<feature type="domain" description="ABC transmembrane type-1" evidence="9">
    <location>
        <begin position="13"/>
        <end position="294"/>
    </location>
</feature>
<sequence length="545" mass="61541">MKTIFKRVATLILFLIGLSILIGMSDVYFANAIQNLIDSIVDLNKSKLYRYIFLLLGFLCIQFTLNFSLTIVASRLTEKFHILIKQKLVKYLINGNRHELTNMTSSEKLNLFEYDLELYEQYYFQNLISLIQNIFVLGFSLSFLFMTCKLMALTVVIATVLVIFLPSFFGKKIDYLTSQYSSSKSIFLTKLTDIISGYDDIVSFCAEKSFYMNASHSIKKMEKDEKNMNVQLGILGQVISTSQYMTLIACFCVGGFLVFWGEMTLGMLVASVQITNSVIQPSQQLSTSILEIMGSKSIRNKIDQIINTQAIKIDSDIEMTRQVKLDKVSVNSSENKKLLQDIELTFEFGKKYAVIGQSGAGKTSLLNLLAGNYDCYEGEILIDGSLYRKDRGQLNVTYVRQSPYLFKETISKNVTMLSNHQTREINDALIKVAFFSDKNIDEIAVDSLSGGEKQRISIARSYLKKSTFLLLDEISSSLDFQTKQTVMTNICEAMKGTVVFVTHDLSKEVLTLVDQIIVMNNGRIVGMGDYRTLLDSNLLPLASTE</sequence>
<evidence type="ECO:0000256" key="5">
    <source>
        <dbReference type="ARBA" id="ARBA00022989"/>
    </source>
</evidence>
<dbReference type="PROSITE" id="PS50893">
    <property type="entry name" value="ABC_TRANSPORTER_2"/>
    <property type="match status" value="1"/>
</dbReference>
<evidence type="ECO:0000313" key="10">
    <source>
        <dbReference type="EMBL" id="OEG10520.1"/>
    </source>
</evidence>
<accession>A0A1E5GE38</accession>
<dbReference type="RefSeq" id="WP_069664301.1">
    <property type="nucleotide sequence ID" value="NZ_JBHUJJ010000001.1"/>
</dbReference>
<keyword evidence="4" id="KW-0067">ATP-binding</keyword>
<proteinExistence type="predicted"/>
<evidence type="ECO:0000256" key="6">
    <source>
        <dbReference type="ARBA" id="ARBA00023136"/>
    </source>
</evidence>
<dbReference type="InterPro" id="IPR027417">
    <property type="entry name" value="P-loop_NTPase"/>
</dbReference>
<keyword evidence="2 7" id="KW-0812">Transmembrane</keyword>
<keyword evidence="5 7" id="KW-1133">Transmembrane helix</keyword>
<protein>
    <recommendedName>
        <fullName evidence="12">ABC transporter ATP-binding protein</fullName>
    </recommendedName>
</protein>
<dbReference type="Pfam" id="PF00005">
    <property type="entry name" value="ABC_tran"/>
    <property type="match status" value="1"/>
</dbReference>
<reference evidence="11" key="1">
    <citation type="submission" date="2016-09" db="EMBL/GenBank/DDBJ databases">
        <authorList>
            <person name="Gulvik C.A."/>
        </authorList>
    </citation>
    <scope>NUCLEOTIDE SEQUENCE [LARGE SCALE GENOMIC DNA]</scope>
    <source>
        <strain evidence="11">LMG 8895</strain>
    </source>
</reference>
<dbReference type="SMART" id="SM00382">
    <property type="entry name" value="AAA"/>
    <property type="match status" value="1"/>
</dbReference>
<dbReference type="CDD" id="cd03228">
    <property type="entry name" value="ABCC_MRP_Like"/>
    <property type="match status" value="1"/>
</dbReference>
<dbReference type="PROSITE" id="PS50929">
    <property type="entry name" value="ABC_TM1F"/>
    <property type="match status" value="1"/>
</dbReference>
<dbReference type="SUPFAM" id="SSF90123">
    <property type="entry name" value="ABC transporter transmembrane region"/>
    <property type="match status" value="1"/>
</dbReference>
<dbReference type="Gene3D" id="3.40.50.300">
    <property type="entry name" value="P-loop containing nucleotide triphosphate hydrolases"/>
    <property type="match status" value="1"/>
</dbReference>
<dbReference type="GO" id="GO:0016887">
    <property type="term" value="F:ATP hydrolysis activity"/>
    <property type="evidence" value="ECO:0007669"/>
    <property type="project" value="InterPro"/>
</dbReference>